<comment type="caution">
    <text evidence="1">The sequence shown here is derived from an EMBL/GenBank/DDBJ whole genome shotgun (WGS) entry which is preliminary data.</text>
</comment>
<accession>A0AB34JMX8</accession>
<name>A0AB34JMX8_PRYPA</name>
<dbReference type="AlphaFoldDB" id="A0AB34JMX8"/>
<proteinExistence type="predicted"/>
<dbReference type="EMBL" id="JBGBPQ010000006">
    <property type="protein sequence ID" value="KAL1522746.1"/>
    <property type="molecule type" value="Genomic_DNA"/>
</dbReference>
<evidence type="ECO:0000313" key="2">
    <source>
        <dbReference type="Proteomes" id="UP001515480"/>
    </source>
</evidence>
<organism evidence="1 2">
    <name type="scientific">Prymnesium parvum</name>
    <name type="common">Toxic golden alga</name>
    <dbReference type="NCBI Taxonomy" id="97485"/>
    <lineage>
        <taxon>Eukaryota</taxon>
        <taxon>Haptista</taxon>
        <taxon>Haptophyta</taxon>
        <taxon>Prymnesiophyceae</taxon>
        <taxon>Prymnesiales</taxon>
        <taxon>Prymnesiaceae</taxon>
        <taxon>Prymnesium</taxon>
    </lineage>
</organism>
<gene>
    <name evidence="1" type="ORF">AB1Y20_017719</name>
</gene>
<keyword evidence="2" id="KW-1185">Reference proteome</keyword>
<dbReference type="Proteomes" id="UP001515480">
    <property type="component" value="Unassembled WGS sequence"/>
</dbReference>
<evidence type="ECO:0000313" key="1">
    <source>
        <dbReference type="EMBL" id="KAL1522746.1"/>
    </source>
</evidence>
<sequence>MRGTPTVKDKADEPALLLSLQEREAHADSSAAGSAKRMARAPVLRGVCLGSHTCRRSCAERTRSASEIRVAVLFLRGRAGYVRQRQWRPAGLVRLYSDVLRRQGTKGIGTCCRTARHVRARSGGWEESGDRAMLLDLEGLTLKLGFALMERLPSLQQLCLQCAEVVQSDALHGKRQRR</sequence>
<reference evidence="1 2" key="1">
    <citation type="journal article" date="2024" name="Science">
        <title>Giant polyketide synthase enzymes in the biosynthesis of giant marine polyether toxins.</title>
        <authorList>
            <person name="Fallon T.R."/>
            <person name="Shende V.V."/>
            <person name="Wierzbicki I.H."/>
            <person name="Pendleton A.L."/>
            <person name="Watervoot N.F."/>
            <person name="Auber R.P."/>
            <person name="Gonzalez D.J."/>
            <person name="Wisecaver J.H."/>
            <person name="Moore B.S."/>
        </authorList>
    </citation>
    <scope>NUCLEOTIDE SEQUENCE [LARGE SCALE GENOMIC DNA]</scope>
    <source>
        <strain evidence="1 2">12B1</strain>
    </source>
</reference>
<protein>
    <submittedName>
        <fullName evidence="1">Uncharacterized protein</fullName>
    </submittedName>
</protein>